<dbReference type="PANTHER" id="PTHR34599:SF2">
    <property type="entry name" value="TRAF-TYPE DOMAIN-CONTAINING PROTEIN"/>
    <property type="match status" value="1"/>
</dbReference>
<dbReference type="EMBL" id="LSNE01000015">
    <property type="protein sequence ID" value="KXI27071.1"/>
    <property type="molecule type" value="Genomic_DNA"/>
</dbReference>
<dbReference type="InterPro" id="IPR036938">
    <property type="entry name" value="PAP2/HPO_sf"/>
</dbReference>
<dbReference type="Proteomes" id="UP000070299">
    <property type="component" value="Unassembled WGS sequence"/>
</dbReference>
<dbReference type="Pfam" id="PF21167">
    <property type="entry name" value="DUF6851"/>
    <property type="match status" value="1"/>
</dbReference>
<dbReference type="RefSeq" id="WP_068381342.1">
    <property type="nucleotide sequence ID" value="NZ_LSNE01000015.1"/>
</dbReference>
<dbReference type="CDD" id="cd03398">
    <property type="entry name" value="PAP2_haloperoxidase"/>
    <property type="match status" value="1"/>
</dbReference>
<dbReference type="InterPro" id="IPR052559">
    <property type="entry name" value="V-haloperoxidase"/>
</dbReference>
<gene>
    <name evidence="3" type="ORF">AX660_01385</name>
</gene>
<dbReference type="InterPro" id="IPR049283">
    <property type="entry name" value="DUF6851"/>
</dbReference>
<feature type="signal peptide" evidence="1">
    <location>
        <begin position="1"/>
        <end position="25"/>
    </location>
</feature>
<accession>A0A148KLC2</accession>
<proteinExistence type="predicted"/>
<keyword evidence="4" id="KW-1185">Reference proteome</keyword>
<dbReference type="InterPro" id="IPR016119">
    <property type="entry name" value="Br/Cl_peroxidase_C"/>
</dbReference>
<dbReference type="PANTHER" id="PTHR34599">
    <property type="entry name" value="PEROXIDASE-RELATED"/>
    <property type="match status" value="1"/>
</dbReference>
<dbReference type="AlphaFoldDB" id="A0A148KLC2"/>
<reference evidence="4" key="1">
    <citation type="submission" date="2016-02" db="EMBL/GenBank/DDBJ databases">
        <authorList>
            <person name="Schultz-Johansen M."/>
            <person name="Glaring M.A."/>
            <person name="Bech P.K."/>
            <person name="Stougaard P."/>
        </authorList>
    </citation>
    <scope>NUCLEOTIDE SEQUENCE [LARGE SCALE GENOMIC DNA]</scope>
    <source>
        <strain evidence="4">S66</strain>
    </source>
</reference>
<evidence type="ECO:0000256" key="1">
    <source>
        <dbReference type="SAM" id="SignalP"/>
    </source>
</evidence>
<protein>
    <recommendedName>
        <fullName evidence="2">DUF6851 domain-containing protein</fullName>
    </recommendedName>
</protein>
<dbReference type="STRING" id="1799789.AX660_01385"/>
<dbReference type="GO" id="GO:0004601">
    <property type="term" value="F:peroxidase activity"/>
    <property type="evidence" value="ECO:0007669"/>
    <property type="project" value="InterPro"/>
</dbReference>
<name>A0A148KLC2_9ALTE</name>
<organism evidence="3 4">
    <name type="scientific">Paraglaciecola hydrolytica</name>
    <dbReference type="NCBI Taxonomy" id="1799789"/>
    <lineage>
        <taxon>Bacteria</taxon>
        <taxon>Pseudomonadati</taxon>
        <taxon>Pseudomonadota</taxon>
        <taxon>Gammaproteobacteria</taxon>
        <taxon>Alteromonadales</taxon>
        <taxon>Alteromonadaceae</taxon>
        <taxon>Paraglaciecola</taxon>
    </lineage>
</organism>
<dbReference type="PROSITE" id="PS51257">
    <property type="entry name" value="PROKAR_LIPOPROTEIN"/>
    <property type="match status" value="1"/>
</dbReference>
<keyword evidence="1" id="KW-0732">Signal</keyword>
<comment type="caution">
    <text evidence="3">The sequence shown here is derived from an EMBL/GenBank/DDBJ whole genome shotgun (WGS) entry which is preliminary data.</text>
</comment>
<dbReference type="Gene3D" id="1.10.606.10">
    <property type="entry name" value="Vanadium-containing Chloroperoxidase, domain 2"/>
    <property type="match status" value="1"/>
</dbReference>
<feature type="domain" description="DUF6851" evidence="2">
    <location>
        <begin position="80"/>
        <end position="232"/>
    </location>
</feature>
<evidence type="ECO:0000313" key="3">
    <source>
        <dbReference type="EMBL" id="KXI27071.1"/>
    </source>
</evidence>
<evidence type="ECO:0000313" key="4">
    <source>
        <dbReference type="Proteomes" id="UP000070299"/>
    </source>
</evidence>
<feature type="chain" id="PRO_5007550180" description="DUF6851 domain-containing protein" evidence="1">
    <location>
        <begin position="26"/>
        <end position="662"/>
    </location>
</feature>
<evidence type="ECO:0000259" key="2">
    <source>
        <dbReference type="Pfam" id="PF21167"/>
    </source>
</evidence>
<sequence length="662" mass="73232">MNKIMMQSLALIFFCILSLSGCGSGSTESGNNTPTPQRPQTVVADDRPVSVARMWNEVLLEGIRHDFARPTIHARNLYHVSIAMYDAWAAYSQTAKPFILGQTHGDFRCDFDASVLVGDPQIAREQALSFAVYRIIRHRFKNSPGVDHIFSLADKLMTDLGLDTSYTSRLYTNGSAIGLGNHIADCIVQYGMQDGANERVNYANVYYQHVNPDLIMSQPGNPDIIDLNRWQPLALNEFIDQAGNAVIGGASEFLSPEWGNVEPFALLPEDKKVVQRDGHDYQIYHDPGLPPLAETDSAEYYKWGFSLVAKWSSHLSPDDKVMIDISPASLGNIQHYPESFSEYQDFYDSLQGGDNSIGYSINPVTNQAYTPQIVPRGDYTRVLAEFWADGPNSETPPGHWFVLLNSIVDHALFERKYEGKGNELGSMEWDVKAYFTLGGAMHDAAITAWGIKGWYDYIRPVSAIRSMADFGQSSDPDAASYHVNGLPLEPGFIELVAVGDPLAGTNNEHVGKIKLFSWRGPDYVVDPVQYDAGVGWILAENWWPYQRPTFVTPPFAGYVSGHSTYSRAAAEVLTALTGSNYFPGGMSGFEIKANDFLVFEKGPSVDMTLQWATYQDASDQCSLSRIWGGIHPPADDIPGRLMGIKIGNAAFAKAKSYFEGQP</sequence>
<dbReference type="SUPFAM" id="SSF48317">
    <property type="entry name" value="Acid phosphatase/Vanadium-dependent haloperoxidase"/>
    <property type="match status" value="1"/>
</dbReference>
<dbReference type="OrthoDB" id="9771961at2"/>